<evidence type="ECO:0000259" key="6">
    <source>
        <dbReference type="Pfam" id="PF07715"/>
    </source>
</evidence>
<accession>A0A845B8R0</accession>
<dbReference type="OrthoDB" id="5476657at2"/>
<proteinExistence type="inferred from homology"/>
<dbReference type="GO" id="GO:0009279">
    <property type="term" value="C:cell outer membrane"/>
    <property type="evidence" value="ECO:0007669"/>
    <property type="project" value="UniProtKB-SubCell"/>
</dbReference>
<evidence type="ECO:0000256" key="3">
    <source>
        <dbReference type="ARBA" id="ARBA00023237"/>
    </source>
</evidence>
<dbReference type="AlphaFoldDB" id="A0A845B8R0"/>
<dbReference type="InterPro" id="IPR036942">
    <property type="entry name" value="Beta-barrel_TonB_sf"/>
</dbReference>
<dbReference type="Gene3D" id="2.170.130.10">
    <property type="entry name" value="TonB-dependent receptor, plug domain"/>
    <property type="match status" value="1"/>
</dbReference>
<reference evidence="7 8" key="1">
    <citation type="submission" date="2019-12" db="EMBL/GenBank/DDBJ databases">
        <title>Genomic-based taxomic classification of the family Erythrobacteraceae.</title>
        <authorList>
            <person name="Xu L."/>
        </authorList>
    </citation>
    <scope>NUCLEOTIDE SEQUENCE [LARGE SCALE GENOMIC DNA]</scope>
    <source>
        <strain evidence="7 8">KCTC 42453</strain>
    </source>
</reference>
<organism evidence="7 8">
    <name type="scientific">Allopontixanthobacter sediminis</name>
    <dbReference type="NCBI Taxonomy" id="1689985"/>
    <lineage>
        <taxon>Bacteria</taxon>
        <taxon>Pseudomonadati</taxon>
        <taxon>Pseudomonadota</taxon>
        <taxon>Alphaproteobacteria</taxon>
        <taxon>Sphingomonadales</taxon>
        <taxon>Erythrobacteraceae</taxon>
        <taxon>Allopontixanthobacter</taxon>
    </lineage>
</organism>
<dbReference type="PANTHER" id="PTHR40980:SF3">
    <property type="entry name" value="TONB-DEPENDENT RECEPTOR-LIKE BETA-BARREL DOMAIN-CONTAINING PROTEIN"/>
    <property type="match status" value="1"/>
</dbReference>
<dbReference type="InterPro" id="IPR037066">
    <property type="entry name" value="Plug_dom_sf"/>
</dbReference>
<dbReference type="InterPro" id="IPR000531">
    <property type="entry name" value="Beta-barrel_TonB"/>
</dbReference>
<protein>
    <submittedName>
        <fullName evidence="7">TonB-dependent receptor</fullName>
    </submittedName>
</protein>
<keyword evidence="2 4" id="KW-0472">Membrane</keyword>
<dbReference type="Pfam" id="PF00593">
    <property type="entry name" value="TonB_dep_Rec_b-barrel"/>
    <property type="match status" value="1"/>
</dbReference>
<keyword evidence="8" id="KW-1185">Reference proteome</keyword>
<name>A0A845B8R0_9SPHN</name>
<feature type="domain" description="TonB-dependent receptor plug" evidence="6">
    <location>
        <begin position="68"/>
        <end position="171"/>
    </location>
</feature>
<dbReference type="InterPro" id="IPR010104">
    <property type="entry name" value="TonB_rcpt_bac"/>
</dbReference>
<dbReference type="EMBL" id="WTYL01000002">
    <property type="protein sequence ID" value="MXP43989.1"/>
    <property type="molecule type" value="Genomic_DNA"/>
</dbReference>
<evidence type="ECO:0000313" key="8">
    <source>
        <dbReference type="Proteomes" id="UP000431922"/>
    </source>
</evidence>
<gene>
    <name evidence="7" type="ORF">GRI65_05920</name>
</gene>
<keyword evidence="4" id="KW-0798">TonB box</keyword>
<keyword evidence="7" id="KW-0675">Receptor</keyword>
<dbReference type="SUPFAM" id="SSF56935">
    <property type="entry name" value="Porins"/>
    <property type="match status" value="1"/>
</dbReference>
<evidence type="ECO:0000313" key="7">
    <source>
        <dbReference type="EMBL" id="MXP43989.1"/>
    </source>
</evidence>
<comment type="subcellular location">
    <subcellularLocation>
        <location evidence="1 4">Cell outer membrane</location>
    </subcellularLocation>
</comment>
<feature type="domain" description="TonB-dependent receptor-like beta-barrel" evidence="5">
    <location>
        <begin position="448"/>
        <end position="983"/>
    </location>
</feature>
<sequence length="1016" mass="110943">MQTKAHPDSAINFKLRLMSVLLTGCAVGAYAPQVAAQDAPGEQAFEEADNAIVVSGIRATIQNSINTKRNSDEIVEALSADEIGDLPALSIGEAIETLTSAASHREQGGATEISLRGLGPFLGSTVVNGRSASNGSGDRSVNFSQFPSELFNRLEVYKTQSASMIEGGVAGQISLSTVRPVDYGKRLIQGELKVNYNPDNFDIDKDQRFQDFGYRGTVSYIDQFELGGGEVGISLGYSRNVSTNPEQEANVSGTVNFCKNDPTDRASGVFDDNNCNSAYDPTQDFVIAHNSYTLRQNITDDTRDSFFGSVQLKPNSDVDINMDFQYSKRLFREERSDLVFSEGRRIDGLGDANALDFPLMVSSSGALQQFTGETSVETNSEYLERDEEYYGGGLSVSVQATDRLKVSADLSYSQTQRIEESVQVRMRIRDQINLDGANTYPLSRESDGTTSNDRIETAYLIQQNGSQALNFVVQQFDVNNYGFFADNARTRYDLEQDRYNSIFAARADLEYELDGLFKTVELGGRFQELKYRDVPGAATGTSRNEITYSNAALAAANRACRTPFPESGFLSSVSSGNPLITNVDSAGNVISSTNTYATFDALCLVQSLEASNPSGTITFDENGVPSFPTGNFDSIQNNNVDEKTWAGYVQANFDSDLGALPLRGNVGLRVIKTKVDSSGFRGTLTSSTRPDGTLIITENQNSLTTVSGGGKYTEYLPSFNLTANLQPDLLARFAVFRALSRPDPSALGFGRSFNALLDDTVTSIADAVGTATASGNPFTDPLLSWNYDAALEWYPDKDSILAVGAYYKTFNGGFVNTSQTETFIVDGQALDTIVTTTNTNGETSSIYGFEVSAAHRFSYLPAPLDGLGFKVGYNYASSNFKFEDEDLGSSTLVAADGTVTRRIGVVPPAEIFGLSKHVLSAQVYYQLGGFDFQGVYKYRSRYFQQFVSTPGRLRFVDDTGVFEARISYKLNKNVRLSLEGLNLFNEPRVDYRPTIDDFASISSYGPRYYAGVRVKF</sequence>
<evidence type="ECO:0000256" key="4">
    <source>
        <dbReference type="RuleBase" id="RU003357"/>
    </source>
</evidence>
<keyword evidence="3" id="KW-0998">Cell outer membrane</keyword>
<evidence type="ECO:0000259" key="5">
    <source>
        <dbReference type="Pfam" id="PF00593"/>
    </source>
</evidence>
<dbReference type="RefSeq" id="WP_160755647.1">
    <property type="nucleotide sequence ID" value="NZ_WTYL01000002.1"/>
</dbReference>
<dbReference type="PANTHER" id="PTHR40980">
    <property type="entry name" value="PLUG DOMAIN-CONTAINING PROTEIN"/>
    <property type="match status" value="1"/>
</dbReference>
<dbReference type="Gene3D" id="2.40.170.20">
    <property type="entry name" value="TonB-dependent receptor, beta-barrel domain"/>
    <property type="match status" value="1"/>
</dbReference>
<evidence type="ECO:0000256" key="1">
    <source>
        <dbReference type="ARBA" id="ARBA00004442"/>
    </source>
</evidence>
<evidence type="ECO:0000256" key="2">
    <source>
        <dbReference type="ARBA" id="ARBA00023136"/>
    </source>
</evidence>
<comment type="similarity">
    <text evidence="4">Belongs to the TonB-dependent receptor family.</text>
</comment>
<dbReference type="Proteomes" id="UP000431922">
    <property type="component" value="Unassembled WGS sequence"/>
</dbReference>
<dbReference type="Pfam" id="PF07715">
    <property type="entry name" value="Plug"/>
    <property type="match status" value="1"/>
</dbReference>
<dbReference type="InterPro" id="IPR012910">
    <property type="entry name" value="Plug_dom"/>
</dbReference>
<comment type="caution">
    <text evidence="7">The sequence shown here is derived from an EMBL/GenBank/DDBJ whole genome shotgun (WGS) entry which is preliminary data.</text>
</comment>
<dbReference type="NCBIfam" id="TIGR01782">
    <property type="entry name" value="TonB-Xanth-Caul"/>
    <property type="match status" value="1"/>
</dbReference>